<protein>
    <submittedName>
        <fullName evidence="1">Helix-turn-helix domain-containing protein</fullName>
    </submittedName>
</protein>
<evidence type="ECO:0000313" key="1">
    <source>
        <dbReference type="EMBL" id="MBR8638666.1"/>
    </source>
</evidence>
<proteinExistence type="predicted"/>
<comment type="caution">
    <text evidence="1">The sequence shown here is derived from an EMBL/GenBank/DDBJ whole genome shotgun (WGS) entry which is preliminary data.</text>
</comment>
<name>A0A941F9G3_9ACTN</name>
<dbReference type="EMBL" id="JAGTPG010000001">
    <property type="protein sequence ID" value="MBR8638666.1"/>
    <property type="molecule type" value="Genomic_DNA"/>
</dbReference>
<reference evidence="1 2" key="1">
    <citation type="submission" date="2021-04" db="EMBL/GenBank/DDBJ databases">
        <title>Characterization of the biosynthetic gene cluster of new lipopeptides with antitumor activity in the genome of the marine Streptomyces PHM034.</title>
        <authorList>
            <person name="Ceniceros A."/>
            <person name="Canedo L."/>
            <person name="Mendez C."/>
            <person name="Olano C."/>
            <person name="Schleissner C."/>
            <person name="Cuevas C."/>
            <person name="De La Calle F."/>
            <person name="Salas J.A."/>
        </authorList>
    </citation>
    <scope>NUCLEOTIDE SEQUENCE [LARGE SCALE GENOMIC DNA]</scope>
    <source>
        <strain evidence="1 2">PHM034</strain>
    </source>
</reference>
<dbReference type="AlphaFoldDB" id="A0A941F9G3"/>
<gene>
    <name evidence="1" type="ORF">KEF29_03470</name>
</gene>
<evidence type="ECO:0000313" key="2">
    <source>
        <dbReference type="Proteomes" id="UP000682308"/>
    </source>
</evidence>
<dbReference type="Pfam" id="PF13384">
    <property type="entry name" value="HTH_23"/>
    <property type="match status" value="1"/>
</dbReference>
<keyword evidence="2" id="KW-1185">Reference proteome</keyword>
<sequence>MSRTCAIDDCSNQARPGRRICHKHRHRFARHGDPDFTEWTVADEYDVEIVVERAQSVEGLTRLERVMVGRGLSRRGMPAAEVARIVGVDPRTVYRWRAEDRSAA</sequence>
<accession>A0A941F9G3</accession>
<organism evidence="1 2">
    <name type="scientific">Streptomyces tuirus</name>
    <dbReference type="NCBI Taxonomy" id="68278"/>
    <lineage>
        <taxon>Bacteria</taxon>
        <taxon>Bacillati</taxon>
        <taxon>Actinomycetota</taxon>
        <taxon>Actinomycetes</taxon>
        <taxon>Kitasatosporales</taxon>
        <taxon>Streptomycetaceae</taxon>
        <taxon>Streptomyces</taxon>
    </lineage>
</organism>
<dbReference type="Proteomes" id="UP000682308">
    <property type="component" value="Unassembled WGS sequence"/>
</dbReference>